<keyword evidence="3" id="KW-0285">Flavoprotein</keyword>
<dbReference type="InterPro" id="IPR036188">
    <property type="entry name" value="FAD/NAD-bd_sf"/>
</dbReference>
<keyword evidence="8" id="KW-1185">Reference proteome</keyword>
<reference evidence="7 8" key="1">
    <citation type="submission" date="2013-03" db="EMBL/GenBank/DDBJ databases">
        <title>The Genome Sequence of Exophiala aquamarina CBS 119918.</title>
        <authorList>
            <consortium name="The Broad Institute Genomics Platform"/>
            <person name="Cuomo C."/>
            <person name="de Hoog S."/>
            <person name="Gorbushina A."/>
            <person name="Walker B."/>
            <person name="Young S.K."/>
            <person name="Zeng Q."/>
            <person name="Gargeya S."/>
            <person name="Fitzgerald M."/>
            <person name="Haas B."/>
            <person name="Abouelleil A."/>
            <person name="Allen A.W."/>
            <person name="Alvarado L."/>
            <person name="Arachchi H.M."/>
            <person name="Berlin A.M."/>
            <person name="Chapman S.B."/>
            <person name="Gainer-Dewar J."/>
            <person name="Goldberg J."/>
            <person name="Griggs A."/>
            <person name="Gujja S."/>
            <person name="Hansen M."/>
            <person name="Howarth C."/>
            <person name="Imamovic A."/>
            <person name="Ireland A."/>
            <person name="Larimer J."/>
            <person name="McCowan C."/>
            <person name="Murphy C."/>
            <person name="Pearson M."/>
            <person name="Poon T.W."/>
            <person name="Priest M."/>
            <person name="Roberts A."/>
            <person name="Saif S."/>
            <person name="Shea T."/>
            <person name="Sisk P."/>
            <person name="Sykes S."/>
            <person name="Wortman J."/>
            <person name="Nusbaum C."/>
            <person name="Birren B."/>
        </authorList>
    </citation>
    <scope>NUCLEOTIDE SEQUENCE [LARGE SCALE GENOMIC DNA]</scope>
    <source>
        <strain evidence="7 8">CBS 119918</strain>
    </source>
</reference>
<evidence type="ECO:0000256" key="4">
    <source>
        <dbReference type="ARBA" id="ARBA00022827"/>
    </source>
</evidence>
<dbReference type="GO" id="GO:0004499">
    <property type="term" value="F:N,N-dimethylaniline monooxygenase activity"/>
    <property type="evidence" value="ECO:0007669"/>
    <property type="project" value="InterPro"/>
</dbReference>
<dbReference type="InterPro" id="IPR020946">
    <property type="entry name" value="Flavin_mOase-like"/>
</dbReference>
<evidence type="ECO:0000256" key="6">
    <source>
        <dbReference type="SAM" id="MobiDB-lite"/>
    </source>
</evidence>
<name>A0A072P793_9EURO</name>
<dbReference type="RefSeq" id="XP_013258579.1">
    <property type="nucleotide sequence ID" value="XM_013403125.1"/>
</dbReference>
<dbReference type="Gene3D" id="3.50.50.60">
    <property type="entry name" value="FAD/NAD(P)-binding domain"/>
    <property type="match status" value="2"/>
</dbReference>
<feature type="compositionally biased region" description="Polar residues" evidence="6">
    <location>
        <begin position="1"/>
        <end position="13"/>
    </location>
</feature>
<dbReference type="Pfam" id="PF00743">
    <property type="entry name" value="FMO-like"/>
    <property type="match status" value="1"/>
</dbReference>
<comment type="similarity">
    <text evidence="2">Belongs to the FAD-binding monooxygenase family.</text>
</comment>
<comment type="cofactor">
    <cofactor evidence="1">
        <name>FAD</name>
        <dbReference type="ChEBI" id="CHEBI:57692"/>
    </cofactor>
</comment>
<dbReference type="HOGENOM" id="CLU_006937_6_1_1"/>
<evidence type="ECO:0000256" key="2">
    <source>
        <dbReference type="ARBA" id="ARBA00010139"/>
    </source>
</evidence>
<proteinExistence type="inferred from homology"/>
<organism evidence="7 8">
    <name type="scientific">Exophiala aquamarina CBS 119918</name>
    <dbReference type="NCBI Taxonomy" id="1182545"/>
    <lineage>
        <taxon>Eukaryota</taxon>
        <taxon>Fungi</taxon>
        <taxon>Dikarya</taxon>
        <taxon>Ascomycota</taxon>
        <taxon>Pezizomycotina</taxon>
        <taxon>Eurotiomycetes</taxon>
        <taxon>Chaetothyriomycetidae</taxon>
        <taxon>Chaetothyriales</taxon>
        <taxon>Herpotrichiellaceae</taxon>
        <taxon>Exophiala</taxon>
    </lineage>
</organism>
<dbReference type="GO" id="GO:0050661">
    <property type="term" value="F:NADP binding"/>
    <property type="evidence" value="ECO:0007669"/>
    <property type="project" value="InterPro"/>
</dbReference>
<dbReference type="PANTHER" id="PTHR42877">
    <property type="entry name" value="L-ORNITHINE N(5)-MONOOXYGENASE-RELATED"/>
    <property type="match status" value="1"/>
</dbReference>
<evidence type="ECO:0000256" key="1">
    <source>
        <dbReference type="ARBA" id="ARBA00001974"/>
    </source>
</evidence>
<feature type="region of interest" description="Disordered" evidence="6">
    <location>
        <begin position="1"/>
        <end position="22"/>
    </location>
</feature>
<evidence type="ECO:0000313" key="7">
    <source>
        <dbReference type="EMBL" id="KEF55989.1"/>
    </source>
</evidence>
<dbReference type="GeneID" id="25282483"/>
<evidence type="ECO:0000256" key="3">
    <source>
        <dbReference type="ARBA" id="ARBA00022630"/>
    </source>
</evidence>
<keyword evidence="5" id="KW-0560">Oxidoreductase</keyword>
<sequence length="617" mass="69442">MTPFLGNSGQVTPPVSDGEVPAFDIQHSKDLPQMLSQQKSIKANLGVDGNQAKHDFSHHAIPLNPDFAYTPRKIRVFTIGAGFSGLLIAHKFQHRFPELQDIVEHKVFEARKDVGGTWLVNTYPGVQCDVPSHIYAFPFAPNPDWDRFYASGPAIQNYIKQTVKEWSLDRDLYLDTKVVAAQWQETAGEWKVTVENQGKQRDEYCDILISGQGVLVNPSWPKIPGLSEFKGHVTHSADWDHNYDYSNKRIAVIGNGSSGIQIVPQMTKLPGTTVKNFIRGPAWVYYRVPPSKHLGRDTDDLNPAYTEEEKQRYRDPEQHKEYRKGIIARTNKAFRLFIKGEQNDAVMKLAAEQMAEKLNHDPVLCEQLIPKWELGCRRVTPGPGYLESFLKPNCALTSSPITKITEKGVVTADGEEFECDVVVCATGFDVSHCPKFSLVGQNGVSLAKKWADEPESYLSVATDSFPNYFMMMGPNCLGGHGSLVESLNWTGDYFVKIIKKMATEDIKYMVPKASAVDAFVKYGDEIHKKLVWTGSCSSWYKRGRRDGRVTALFGGSAVLFHRLISDIRAEDYEIVYNSTNPFRFMGNGFTEWEMQEDSDLSWYVEAADPLPQASLQL</sequence>
<dbReference type="SUPFAM" id="SSF51905">
    <property type="entry name" value="FAD/NAD(P)-binding domain"/>
    <property type="match status" value="3"/>
</dbReference>
<protein>
    <recommendedName>
        <fullName evidence="9">Cyclohexanone monooxygenase</fullName>
    </recommendedName>
</protein>
<accession>A0A072P793</accession>
<dbReference type="EMBL" id="AMGV01000006">
    <property type="protein sequence ID" value="KEF55989.1"/>
    <property type="molecule type" value="Genomic_DNA"/>
</dbReference>
<dbReference type="Proteomes" id="UP000027920">
    <property type="component" value="Unassembled WGS sequence"/>
</dbReference>
<dbReference type="VEuPathDB" id="FungiDB:A1O9_07569"/>
<dbReference type="GO" id="GO:0050660">
    <property type="term" value="F:flavin adenine dinucleotide binding"/>
    <property type="evidence" value="ECO:0007669"/>
    <property type="project" value="InterPro"/>
</dbReference>
<keyword evidence="4" id="KW-0274">FAD</keyword>
<dbReference type="AlphaFoldDB" id="A0A072P793"/>
<evidence type="ECO:0008006" key="9">
    <source>
        <dbReference type="Google" id="ProtNLM"/>
    </source>
</evidence>
<evidence type="ECO:0000256" key="5">
    <source>
        <dbReference type="ARBA" id="ARBA00023002"/>
    </source>
</evidence>
<dbReference type="InterPro" id="IPR051209">
    <property type="entry name" value="FAD-bind_Monooxygenase_sf"/>
</dbReference>
<evidence type="ECO:0000313" key="8">
    <source>
        <dbReference type="Proteomes" id="UP000027920"/>
    </source>
</evidence>
<gene>
    <name evidence="7" type="ORF">A1O9_07569</name>
</gene>
<comment type="caution">
    <text evidence="7">The sequence shown here is derived from an EMBL/GenBank/DDBJ whole genome shotgun (WGS) entry which is preliminary data.</text>
</comment>
<dbReference type="OrthoDB" id="74360at2759"/>
<dbReference type="PANTHER" id="PTHR42877:SF2">
    <property type="entry name" value="FAD_NAD(P)-BINDING DOMAIN-CONTAINING PROTEIN"/>
    <property type="match status" value="1"/>
</dbReference>